<keyword evidence="3" id="KW-0964">Secreted</keyword>
<name>A0A0M3QWK8_DROBS</name>
<evidence type="ECO:0000256" key="4">
    <source>
        <dbReference type="ARBA" id="ARBA00022729"/>
    </source>
</evidence>
<dbReference type="FunFam" id="1.10.238.20:FF:000001">
    <property type="entry name" value="General odorant-binding protein lush"/>
    <property type="match status" value="1"/>
</dbReference>
<dbReference type="Pfam" id="PF01395">
    <property type="entry name" value="PBP_GOBP"/>
    <property type="match status" value="1"/>
</dbReference>
<feature type="chain" id="PRO_5005788113" evidence="5">
    <location>
        <begin position="25"/>
        <end position="148"/>
    </location>
</feature>
<feature type="signal peptide" evidence="5">
    <location>
        <begin position="1"/>
        <end position="24"/>
    </location>
</feature>
<dbReference type="InterPro" id="IPR006170">
    <property type="entry name" value="PBP/GOBP"/>
</dbReference>
<dbReference type="AlphaFoldDB" id="A0A0M3QWK8"/>
<dbReference type="PANTHER" id="PTHR11857:SF4">
    <property type="entry name" value="GENERAL ODORANT-BINDING PROTEIN 69A"/>
    <property type="match status" value="1"/>
</dbReference>
<dbReference type="GO" id="GO:0005615">
    <property type="term" value="C:extracellular space"/>
    <property type="evidence" value="ECO:0007669"/>
    <property type="project" value="TreeGrafter"/>
</dbReference>
<keyword evidence="4 5" id="KW-0732">Signal</keyword>
<organism evidence="6 7">
    <name type="scientific">Drosophila busckii</name>
    <name type="common">Fruit fly</name>
    <dbReference type="NCBI Taxonomy" id="30019"/>
    <lineage>
        <taxon>Eukaryota</taxon>
        <taxon>Metazoa</taxon>
        <taxon>Ecdysozoa</taxon>
        <taxon>Arthropoda</taxon>
        <taxon>Hexapoda</taxon>
        <taxon>Insecta</taxon>
        <taxon>Pterygota</taxon>
        <taxon>Neoptera</taxon>
        <taxon>Endopterygota</taxon>
        <taxon>Diptera</taxon>
        <taxon>Brachycera</taxon>
        <taxon>Muscomorpha</taxon>
        <taxon>Ephydroidea</taxon>
        <taxon>Drosophilidae</taxon>
        <taxon>Drosophila</taxon>
    </lineage>
</organism>
<comment type="similarity">
    <text evidence="2">Belongs to the PBP/GOBP family.</text>
</comment>
<dbReference type="GO" id="GO:0005549">
    <property type="term" value="F:odorant binding"/>
    <property type="evidence" value="ECO:0007669"/>
    <property type="project" value="InterPro"/>
</dbReference>
<evidence type="ECO:0000256" key="2">
    <source>
        <dbReference type="ARBA" id="ARBA00008098"/>
    </source>
</evidence>
<evidence type="ECO:0000256" key="3">
    <source>
        <dbReference type="ARBA" id="ARBA00022525"/>
    </source>
</evidence>
<dbReference type="CDD" id="cd23992">
    <property type="entry name" value="PBP_GOBP"/>
    <property type="match status" value="1"/>
</dbReference>
<evidence type="ECO:0000256" key="1">
    <source>
        <dbReference type="ARBA" id="ARBA00004613"/>
    </source>
</evidence>
<dbReference type="OMA" id="DSQNIMH"/>
<comment type="subcellular location">
    <subcellularLocation>
        <location evidence="1">Secreted</location>
    </subcellularLocation>
</comment>
<keyword evidence="7" id="KW-1185">Reference proteome</keyword>
<dbReference type="STRING" id="30019.A0A0M3QWK8"/>
<dbReference type="EMBL" id="CP012525">
    <property type="protein sequence ID" value="ALC44323.1"/>
    <property type="molecule type" value="Genomic_DNA"/>
</dbReference>
<evidence type="ECO:0000256" key="5">
    <source>
        <dbReference type="SAM" id="SignalP"/>
    </source>
</evidence>
<gene>
    <name evidence="6" type="ORF">Dbus_chr3Lg1489</name>
</gene>
<evidence type="ECO:0000313" key="6">
    <source>
        <dbReference type="EMBL" id="ALC44323.1"/>
    </source>
</evidence>
<evidence type="ECO:0000313" key="7">
    <source>
        <dbReference type="Proteomes" id="UP000494163"/>
    </source>
</evidence>
<sequence>MDSKWLGLTLVVLLLCSLLCSLQALEVPEVVKKQVKKVHARCVNQTGVSEAMIVETHKTQQLPNDPTFKCFLHCMFDMFGLIDSEQVMHLESLIEVLPETMHEKVKRLADTCGTQKGVDACDTVYQSIKCYMDTDGPFIRSSVDQLLG</sequence>
<dbReference type="Gene3D" id="1.10.238.20">
    <property type="entry name" value="Pheromone/general odorant binding protein domain"/>
    <property type="match status" value="1"/>
</dbReference>
<dbReference type="SUPFAM" id="SSF47565">
    <property type="entry name" value="Insect pheromone/odorant-binding proteins"/>
    <property type="match status" value="1"/>
</dbReference>
<protein>
    <submittedName>
        <fullName evidence="6">Pbprp1</fullName>
    </submittedName>
</protein>
<dbReference type="InterPro" id="IPR036728">
    <property type="entry name" value="PBP_GOBP_sf"/>
</dbReference>
<dbReference type="Proteomes" id="UP000494163">
    <property type="component" value="Chromosome 3L"/>
</dbReference>
<reference evidence="6 7" key="1">
    <citation type="submission" date="2015-08" db="EMBL/GenBank/DDBJ databases">
        <title>Ancestral chromatin configuration constrains chromatin evolution on differentiating sex chromosomes in Drosophila.</title>
        <authorList>
            <person name="Zhou Q."/>
            <person name="Bachtrog D."/>
        </authorList>
    </citation>
    <scope>NUCLEOTIDE SEQUENCE [LARGE SCALE GENOMIC DNA]</scope>
    <source>
        <tissue evidence="6">Whole larvae</tissue>
    </source>
</reference>
<dbReference type="OrthoDB" id="5978988at2759"/>
<dbReference type="SMART" id="SM00708">
    <property type="entry name" value="PhBP"/>
    <property type="match status" value="1"/>
</dbReference>
<proteinExistence type="inferred from homology"/>
<accession>A0A0M3QWK8</accession>
<dbReference type="PANTHER" id="PTHR11857">
    <property type="entry name" value="ODORANT BINDING PROTEIN-RELATED"/>
    <property type="match status" value="1"/>
</dbReference>
<dbReference type="GO" id="GO:0007608">
    <property type="term" value="P:sensory perception of smell"/>
    <property type="evidence" value="ECO:0007669"/>
    <property type="project" value="TreeGrafter"/>
</dbReference>